<comment type="caution">
    <text evidence="2">The sequence shown here is derived from an EMBL/GenBank/DDBJ whole genome shotgun (WGS) entry which is preliminary data.</text>
</comment>
<name>A0A9P6VWY5_RHOMI</name>
<accession>A0A9P6VWY5</accession>
<organism evidence="2 3">
    <name type="scientific">Rhodotorula mucilaginosa</name>
    <name type="common">Yeast</name>
    <name type="synonym">Rhodotorula rubra</name>
    <dbReference type="NCBI Taxonomy" id="5537"/>
    <lineage>
        <taxon>Eukaryota</taxon>
        <taxon>Fungi</taxon>
        <taxon>Dikarya</taxon>
        <taxon>Basidiomycota</taxon>
        <taxon>Pucciniomycotina</taxon>
        <taxon>Microbotryomycetes</taxon>
        <taxon>Sporidiobolales</taxon>
        <taxon>Sporidiobolaceae</taxon>
        <taxon>Rhodotorula</taxon>
    </lineage>
</organism>
<dbReference type="Gene3D" id="2.20.25.10">
    <property type="match status" value="1"/>
</dbReference>
<dbReference type="Pfam" id="PF04646">
    <property type="entry name" value="DUF604"/>
    <property type="match status" value="1"/>
</dbReference>
<proteinExistence type="predicted"/>
<dbReference type="SUPFAM" id="SSF158997">
    <property type="entry name" value="Trm112p-like"/>
    <property type="match status" value="1"/>
</dbReference>
<evidence type="ECO:0000313" key="2">
    <source>
        <dbReference type="EMBL" id="KAG0657495.1"/>
    </source>
</evidence>
<sequence>RLEMVDAEFNEEFMRGVLSRIEWDALRKSAAELGNTDLPEESPDLTQPESVSLDLLKTLHHVLLEIVVADGEMVCPQCEHVYRIKDSIPNMSIATFAVRSRPLPLSDLIVASFVSSDLPAAPEEAGWPLAVSLSLALRSSKRGERAHQPLIQLSIRPVGTTWLPISDSARDVSRYRQRAAVNVASKRFLSSRRAPAEPLLGGTGGVNGGVPAAGLPHAPFRFRMQHLVGTLVAISFGLFYFTSQSGGSGGDSGSKSLGTVTSPGPAPVERSKVLEYCPYSTDRKHIPTIALIGDQARAPTENRTFYVADPIDEALPAAFLPLASPARELRFAQTLSGKEEKRPAGQGRLHEGLAEDKGRQLCVAHHVPSSPRPQIPASAQWKDSKVMFGMSTVPDRVLWNLPVWSHWLPKSPQPPLDFRDKSIMDQLPLVLVLMPTPNPTEEARSREAVDEANSLGMHVKMRAREADRFETRYFALVEEMWIEAKRREEADGVRTDWFIFADDDTFYPDFDSLARLLASHDPDEDWLIGALSESTKQVAQWGHIAYGGAGIILSRAVIDKMNAAGFWRTCLQKYGSAFGGDAMLTHCAADAMARDVKDALTLEETTHQLDIRGDGTGFFQSGFLFTSIHHWGSWFTLFPPWHESGAGDLRNGVGLVGKAAKAVGGDNWGRRYLFEAGRVVVALGYSVTVEAKALTEEDAAKSEHTWWEFETFHPIRPSHEEAKDKRTYYITAVRQVDPAGIYRLEHKNREGERVDILWDQRETRRAEKQGSTLAGPIDGGDDL</sequence>
<dbReference type="Proteomes" id="UP000777482">
    <property type="component" value="Unassembled WGS sequence"/>
</dbReference>
<dbReference type="Gene3D" id="3.90.550.50">
    <property type="match status" value="1"/>
</dbReference>
<gene>
    <name evidence="2" type="ORF">C6P46_006464</name>
</gene>
<dbReference type="OrthoDB" id="2187549at2759"/>
<evidence type="ECO:0000313" key="3">
    <source>
        <dbReference type="Proteomes" id="UP000777482"/>
    </source>
</evidence>
<evidence type="ECO:0008006" key="4">
    <source>
        <dbReference type="Google" id="ProtNLM"/>
    </source>
</evidence>
<feature type="non-terminal residue" evidence="2">
    <location>
        <position position="1"/>
    </location>
</feature>
<dbReference type="PANTHER" id="PTHR10811">
    <property type="entry name" value="FRINGE-RELATED"/>
    <property type="match status" value="1"/>
</dbReference>
<protein>
    <recommendedName>
        <fullName evidence="4">Trm112p-domain-containing protein</fullName>
    </recommendedName>
</protein>
<dbReference type="AlphaFoldDB" id="A0A9P6VWY5"/>
<keyword evidence="3" id="KW-1185">Reference proteome</keyword>
<evidence type="ECO:0000256" key="1">
    <source>
        <dbReference type="SAM" id="MobiDB-lite"/>
    </source>
</evidence>
<dbReference type="InterPro" id="IPR006740">
    <property type="entry name" value="DUF604"/>
</dbReference>
<reference evidence="2 3" key="1">
    <citation type="submission" date="2020-11" db="EMBL/GenBank/DDBJ databases">
        <title>Kefir isolates.</title>
        <authorList>
            <person name="Marcisauskas S."/>
            <person name="Kim Y."/>
            <person name="Blasche S."/>
        </authorList>
    </citation>
    <scope>NUCLEOTIDE SEQUENCE [LARGE SCALE GENOMIC DNA]</scope>
    <source>
        <strain evidence="2 3">KR</strain>
    </source>
</reference>
<dbReference type="EMBL" id="PUHQ01000080">
    <property type="protein sequence ID" value="KAG0657495.1"/>
    <property type="molecule type" value="Genomic_DNA"/>
</dbReference>
<feature type="region of interest" description="Disordered" evidence="1">
    <location>
        <begin position="247"/>
        <end position="266"/>
    </location>
</feature>